<evidence type="ECO:0000313" key="3">
    <source>
        <dbReference type="Proteomes" id="UP000480684"/>
    </source>
</evidence>
<dbReference type="EMBL" id="JAAIYP010000027">
    <property type="protein sequence ID" value="NFV79421.1"/>
    <property type="molecule type" value="Genomic_DNA"/>
</dbReference>
<accession>A0A7C9QT38</accession>
<keyword evidence="1" id="KW-1133">Transmembrane helix</keyword>
<feature type="transmembrane region" description="Helical" evidence="1">
    <location>
        <begin position="72"/>
        <end position="93"/>
    </location>
</feature>
<keyword evidence="1" id="KW-0472">Membrane</keyword>
<sequence>MKQSFWSVRSDQQPLAIIAADRPELARTIVEALIDHGDLPQSAASAELDPCPARQARRTLSKARALGLRSGFLAYVAGGIFFTAIGGLTLPSVSVSAS</sequence>
<reference evidence="2 3" key="1">
    <citation type="submission" date="2020-02" db="EMBL/GenBank/DDBJ databases">
        <authorList>
            <person name="Dziuba M."/>
            <person name="Kuznetsov B."/>
            <person name="Mardanov A."/>
            <person name="Ravin N."/>
            <person name="Grouzdev D."/>
        </authorList>
    </citation>
    <scope>NUCLEOTIDE SEQUENCE [LARGE SCALE GENOMIC DNA]</scope>
    <source>
        <strain evidence="2 3">SpK</strain>
    </source>
</reference>
<gene>
    <name evidence="2" type="ORF">G4223_04765</name>
</gene>
<protein>
    <submittedName>
        <fullName evidence="2">Uncharacterized protein</fullName>
    </submittedName>
</protein>
<dbReference type="Proteomes" id="UP000480684">
    <property type="component" value="Unassembled WGS sequence"/>
</dbReference>
<name>A0A7C9QT38_9PROT</name>
<evidence type="ECO:0000256" key="1">
    <source>
        <dbReference type="SAM" id="Phobius"/>
    </source>
</evidence>
<proteinExistence type="predicted"/>
<keyword evidence="3" id="KW-1185">Reference proteome</keyword>
<dbReference type="AlphaFoldDB" id="A0A7C9QT38"/>
<organism evidence="2 3">
    <name type="scientific">Magnetospirillum aberrantis SpK</name>
    <dbReference type="NCBI Taxonomy" id="908842"/>
    <lineage>
        <taxon>Bacteria</taxon>
        <taxon>Pseudomonadati</taxon>
        <taxon>Pseudomonadota</taxon>
        <taxon>Alphaproteobacteria</taxon>
        <taxon>Rhodospirillales</taxon>
        <taxon>Rhodospirillaceae</taxon>
        <taxon>Magnetospirillum</taxon>
    </lineage>
</organism>
<comment type="caution">
    <text evidence="2">The sequence shown here is derived from an EMBL/GenBank/DDBJ whole genome shotgun (WGS) entry which is preliminary data.</text>
</comment>
<keyword evidence="1" id="KW-0812">Transmembrane</keyword>
<evidence type="ECO:0000313" key="2">
    <source>
        <dbReference type="EMBL" id="NFV79421.1"/>
    </source>
</evidence>
<dbReference type="RefSeq" id="WP_163675761.1">
    <property type="nucleotide sequence ID" value="NZ_JAAIYP010000027.1"/>
</dbReference>